<comment type="caution">
    <text evidence="12">The sequence shown here is derived from an EMBL/GenBank/DDBJ whole genome shotgun (WGS) entry which is preliminary data.</text>
</comment>
<keyword evidence="3 9" id="KW-0479">Metal-binding</keyword>
<evidence type="ECO:0000256" key="1">
    <source>
        <dbReference type="ARBA" id="ARBA00004418"/>
    </source>
</evidence>
<comment type="PTM">
    <text evidence="8">Binds 2 heme groups per subunit.</text>
</comment>
<dbReference type="InterPro" id="IPR004852">
    <property type="entry name" value="Di-haem_cyt_c_peroxidsae"/>
</dbReference>
<evidence type="ECO:0000256" key="9">
    <source>
        <dbReference type="PIRSR" id="PIRSR000294-2"/>
    </source>
</evidence>
<sequence length="370" mass="40969">MLIFRRFAFLGLSAMVLLVAGCSQESSPIETEPEYLGPKPYNLEFPGRFGAPKAIPADNPLTEEGVQLGRMLFYEKALSANNTMSCGSCHKQEFAFTDGQAVSKGVDGIAGTRSAMSLANLLWVSRFNWDGGPTSLEEQAIIPLESPIELHQNLSLAVTKLQGTEKYPALFEKALGKGPVTKENLLKALSQFTRTLISSNSKFDRYQEGKENLTVDELLGMRLFLTHPDPNIGLRGGNCGDCHGGTLQTFHTFHNNGLDANPIDAGRWLITGLESDRGKFRTPSLRNVALTAPYMHDGRFKTLEEVLDHYNEHIDMTNPNLDPLIEEARNEFGGAKLGLTTTEKRQIIAFLHTLTDETFIKDPRFSDPHK</sequence>
<dbReference type="AlphaFoldDB" id="A0A3M9ML96"/>
<dbReference type="PROSITE" id="PS51007">
    <property type="entry name" value="CYTC"/>
    <property type="match status" value="2"/>
</dbReference>
<feature type="binding site" description="axial binding residue" evidence="9">
    <location>
        <position position="90"/>
    </location>
    <ligand>
        <name>heme c</name>
        <dbReference type="ChEBI" id="CHEBI:61717"/>
        <label>1</label>
    </ligand>
    <ligandPart>
        <name>Fe</name>
        <dbReference type="ChEBI" id="CHEBI:18248"/>
    </ligandPart>
</feature>
<dbReference type="PANTHER" id="PTHR30600">
    <property type="entry name" value="CYTOCHROME C PEROXIDASE-RELATED"/>
    <property type="match status" value="1"/>
</dbReference>
<comment type="cofactor">
    <cofactor evidence="8">
        <name>heme</name>
        <dbReference type="ChEBI" id="CHEBI:30413"/>
    </cofactor>
    <text evidence="8">Binds 2 heme groups.</text>
</comment>
<keyword evidence="13" id="KW-1185">Reference proteome</keyword>
<keyword evidence="7 9" id="KW-0408">Iron</keyword>
<dbReference type="GO" id="GO:0020037">
    <property type="term" value="F:heme binding"/>
    <property type="evidence" value="ECO:0007669"/>
    <property type="project" value="InterPro"/>
</dbReference>
<dbReference type="PANTHER" id="PTHR30600:SF10">
    <property type="entry name" value="BLL6722 PROTEIN"/>
    <property type="match status" value="1"/>
</dbReference>
<dbReference type="EMBL" id="RJJD01000008">
    <property type="protein sequence ID" value="RNI26330.1"/>
    <property type="molecule type" value="Genomic_DNA"/>
</dbReference>
<feature type="domain" description="Cytochrome c" evidence="11">
    <location>
        <begin position="215"/>
        <end position="355"/>
    </location>
</feature>
<keyword evidence="5" id="KW-0574">Periplasm</keyword>
<comment type="subcellular location">
    <subcellularLocation>
        <location evidence="1">Periplasm</location>
    </subcellularLocation>
</comment>
<evidence type="ECO:0000256" key="4">
    <source>
        <dbReference type="ARBA" id="ARBA00022729"/>
    </source>
</evidence>
<dbReference type="GO" id="GO:0042597">
    <property type="term" value="C:periplasmic space"/>
    <property type="evidence" value="ECO:0007669"/>
    <property type="project" value="UniProtKB-SubCell"/>
</dbReference>
<dbReference type="GO" id="GO:0046872">
    <property type="term" value="F:metal ion binding"/>
    <property type="evidence" value="ECO:0007669"/>
    <property type="project" value="UniProtKB-KW"/>
</dbReference>
<keyword evidence="2 8" id="KW-0349">Heme</keyword>
<dbReference type="InterPro" id="IPR051395">
    <property type="entry name" value="Cytochrome_c_Peroxidase/MauG"/>
</dbReference>
<feature type="signal peptide" evidence="10">
    <location>
        <begin position="1"/>
        <end position="25"/>
    </location>
</feature>
<evidence type="ECO:0000256" key="2">
    <source>
        <dbReference type="ARBA" id="ARBA00022617"/>
    </source>
</evidence>
<feature type="binding site" description="covalent" evidence="8">
    <location>
        <position position="242"/>
    </location>
    <ligand>
        <name>heme c</name>
        <dbReference type="ChEBI" id="CHEBI:61717"/>
        <label>2</label>
    </ligand>
</feature>
<dbReference type="InterPro" id="IPR009056">
    <property type="entry name" value="Cyt_c-like_dom"/>
</dbReference>
<keyword evidence="4 10" id="KW-0732">Signal</keyword>
<reference evidence="12 13" key="1">
    <citation type="submission" date="2018-11" db="EMBL/GenBank/DDBJ databases">
        <title>Rufibacter latericius sp. nov., isolated from water in Baiyang Lake.</title>
        <authorList>
            <person name="Yang Y."/>
        </authorList>
    </citation>
    <scope>NUCLEOTIDE SEQUENCE [LARGE SCALE GENOMIC DNA]</scope>
    <source>
        <strain evidence="12 13">R-22-1c-1</strain>
    </source>
</reference>
<dbReference type="Gene3D" id="1.10.760.10">
    <property type="entry name" value="Cytochrome c-like domain"/>
    <property type="match status" value="2"/>
</dbReference>
<dbReference type="GO" id="GO:0009055">
    <property type="term" value="F:electron transfer activity"/>
    <property type="evidence" value="ECO:0007669"/>
    <property type="project" value="InterPro"/>
</dbReference>
<dbReference type="OrthoDB" id="9805202at2"/>
<evidence type="ECO:0000313" key="13">
    <source>
        <dbReference type="Proteomes" id="UP000272117"/>
    </source>
</evidence>
<protein>
    <submittedName>
        <fullName evidence="12">Cytochrome-c peroxidase</fullName>
    </submittedName>
</protein>
<dbReference type="InterPro" id="IPR026259">
    <property type="entry name" value="MauG/Cytc_peroxidase"/>
</dbReference>
<dbReference type="Proteomes" id="UP000272117">
    <property type="component" value="Unassembled WGS sequence"/>
</dbReference>
<evidence type="ECO:0000256" key="8">
    <source>
        <dbReference type="PIRSR" id="PIRSR000294-1"/>
    </source>
</evidence>
<gene>
    <name evidence="12" type="ORF">EFB08_13170</name>
</gene>
<proteinExistence type="predicted"/>
<dbReference type="PIRSF" id="PIRSF000294">
    <property type="entry name" value="Cytochrome-c_peroxidase"/>
    <property type="match status" value="1"/>
</dbReference>
<evidence type="ECO:0000259" key="11">
    <source>
        <dbReference type="PROSITE" id="PS51007"/>
    </source>
</evidence>
<evidence type="ECO:0000256" key="10">
    <source>
        <dbReference type="SAM" id="SignalP"/>
    </source>
</evidence>
<keyword evidence="6" id="KW-0560">Oxidoreductase</keyword>
<organism evidence="12 13">
    <name type="scientific">Rufibacter latericius</name>
    <dbReference type="NCBI Taxonomy" id="2487040"/>
    <lineage>
        <taxon>Bacteria</taxon>
        <taxon>Pseudomonadati</taxon>
        <taxon>Bacteroidota</taxon>
        <taxon>Cytophagia</taxon>
        <taxon>Cytophagales</taxon>
        <taxon>Hymenobacteraceae</taxon>
        <taxon>Rufibacter</taxon>
    </lineage>
</organism>
<dbReference type="GO" id="GO:0004130">
    <property type="term" value="F:cytochrome-c peroxidase activity"/>
    <property type="evidence" value="ECO:0007669"/>
    <property type="project" value="TreeGrafter"/>
</dbReference>
<evidence type="ECO:0000256" key="3">
    <source>
        <dbReference type="ARBA" id="ARBA00022723"/>
    </source>
</evidence>
<name>A0A3M9ML96_9BACT</name>
<feature type="binding site" description="covalent" evidence="8">
    <location>
        <position position="86"/>
    </location>
    <ligand>
        <name>heme c</name>
        <dbReference type="ChEBI" id="CHEBI:61717"/>
        <label>1</label>
    </ligand>
</feature>
<dbReference type="SUPFAM" id="SSF46626">
    <property type="entry name" value="Cytochrome c"/>
    <property type="match status" value="2"/>
</dbReference>
<feature type="domain" description="Cytochrome c" evidence="11">
    <location>
        <begin position="64"/>
        <end position="197"/>
    </location>
</feature>
<feature type="chain" id="PRO_5017991604" evidence="10">
    <location>
        <begin position="26"/>
        <end position="370"/>
    </location>
</feature>
<evidence type="ECO:0000313" key="12">
    <source>
        <dbReference type="EMBL" id="RNI26330.1"/>
    </source>
</evidence>
<dbReference type="Pfam" id="PF03150">
    <property type="entry name" value="CCP_MauG"/>
    <property type="match status" value="1"/>
</dbReference>
<evidence type="ECO:0000256" key="7">
    <source>
        <dbReference type="ARBA" id="ARBA00023004"/>
    </source>
</evidence>
<dbReference type="InterPro" id="IPR036909">
    <property type="entry name" value="Cyt_c-like_dom_sf"/>
</dbReference>
<accession>A0A3M9ML96</accession>
<keyword evidence="12" id="KW-0575">Peroxidase</keyword>
<feature type="binding site" description="axial binding residue" evidence="9">
    <location>
        <position position="243"/>
    </location>
    <ligand>
        <name>heme c</name>
        <dbReference type="ChEBI" id="CHEBI:61717"/>
        <label>2</label>
    </ligand>
    <ligandPart>
        <name>Fe</name>
        <dbReference type="ChEBI" id="CHEBI:18248"/>
    </ligandPart>
</feature>
<evidence type="ECO:0000256" key="6">
    <source>
        <dbReference type="ARBA" id="ARBA00023002"/>
    </source>
</evidence>
<feature type="binding site" description="covalent" evidence="8">
    <location>
        <position position="89"/>
    </location>
    <ligand>
        <name>heme c</name>
        <dbReference type="ChEBI" id="CHEBI:61717"/>
        <label>1</label>
    </ligand>
</feature>
<dbReference type="PROSITE" id="PS51257">
    <property type="entry name" value="PROKAR_LIPOPROTEIN"/>
    <property type="match status" value="1"/>
</dbReference>
<feature type="binding site" description="covalent" evidence="8">
    <location>
        <position position="239"/>
    </location>
    <ligand>
        <name>heme c</name>
        <dbReference type="ChEBI" id="CHEBI:61717"/>
        <label>2</label>
    </ligand>
</feature>
<evidence type="ECO:0000256" key="5">
    <source>
        <dbReference type="ARBA" id="ARBA00022764"/>
    </source>
</evidence>